<dbReference type="SMART" id="SM00387">
    <property type="entry name" value="HATPase_c"/>
    <property type="match status" value="1"/>
</dbReference>
<name>A0ABV6CC41_9GAMM</name>
<keyword evidence="14" id="KW-0547">Nucleotide-binding</keyword>
<dbReference type="EMBL" id="JBHLXE010000105">
    <property type="protein sequence ID" value="MFC0180540.1"/>
    <property type="molecule type" value="Genomic_DNA"/>
</dbReference>
<reference evidence="14 15" key="1">
    <citation type="submission" date="2024-09" db="EMBL/GenBank/DDBJ databases">
        <authorList>
            <person name="Sun Q."/>
            <person name="Mori K."/>
        </authorList>
    </citation>
    <scope>NUCLEOTIDE SEQUENCE [LARGE SCALE GENOMIC DNA]</scope>
    <source>
        <strain evidence="14 15">CCM 8545</strain>
    </source>
</reference>
<evidence type="ECO:0000256" key="9">
    <source>
        <dbReference type="ARBA" id="ARBA00023012"/>
    </source>
</evidence>
<keyword evidence="7" id="KW-0418">Kinase</keyword>
<keyword evidence="8 11" id="KW-1133">Transmembrane helix</keyword>
<dbReference type="PRINTS" id="PR00344">
    <property type="entry name" value="BCTRLSENSOR"/>
</dbReference>
<dbReference type="PANTHER" id="PTHR45436">
    <property type="entry name" value="SENSOR HISTIDINE KINASE YKOH"/>
    <property type="match status" value="1"/>
</dbReference>
<organism evidence="14 15">
    <name type="scientific">Thorsellia kenyensis</name>
    <dbReference type="NCBI Taxonomy" id="1549888"/>
    <lineage>
        <taxon>Bacteria</taxon>
        <taxon>Pseudomonadati</taxon>
        <taxon>Pseudomonadota</taxon>
        <taxon>Gammaproteobacteria</taxon>
        <taxon>Enterobacterales</taxon>
        <taxon>Thorselliaceae</taxon>
        <taxon>Thorsellia</taxon>
    </lineage>
</organism>
<feature type="transmembrane region" description="Helical" evidence="11">
    <location>
        <begin position="195"/>
        <end position="219"/>
    </location>
</feature>
<dbReference type="PANTHER" id="PTHR45436:SF5">
    <property type="entry name" value="SENSOR HISTIDINE KINASE TRCS"/>
    <property type="match status" value="1"/>
</dbReference>
<feature type="transmembrane region" description="Helical" evidence="11">
    <location>
        <begin position="12"/>
        <end position="33"/>
    </location>
</feature>
<evidence type="ECO:0000256" key="3">
    <source>
        <dbReference type="ARBA" id="ARBA00012438"/>
    </source>
</evidence>
<keyword evidence="15" id="KW-1185">Reference proteome</keyword>
<dbReference type="InterPro" id="IPR003594">
    <property type="entry name" value="HATPase_dom"/>
</dbReference>
<sequence length="529" mass="59426">MSNFSLKFRLICLTILFISVGFIGTGLFLVNIFNQYVQSQVKQELLIHLNQLTASFSIDENNKAVLDKPLSDPRFNNPYSGLYWQINALSEDNSITQKGSEAGAQSINVRTKFIGLNDNPLLRSRSLWEDILLIDDTLISNNADFYLQSGGPPDVSLLILGRMITLEEMPDERFVLSVAINEAIPLASFNTFKQILFVAFVILTLGMMIIAWLIIHLSLKPLNHIQRRLNDITEGKTRRLVGDYPQEIQPLVDSFNDVLDHDTEVLTRARTQAGNLAHSLKTPLTILSQAAENYSTVLNHSHGVNKKQANSHELSPCLILENTKQNITQKVDYEENPLPSLILSQVRAIKQFIDYHLAQTRAAASASIPGQMTPVQDVLMPLVKTLEVLYQDKKIPIELLFPMEKEGILYFQGEKHDLYEILGNVLDNACKWASNKVRVTGYMHKEQLILWIEDDGPGLDKGLRESVLGRGVRVDEHTQGSGIGLFIVQDLCKLYKGTLCLEESELGGLKVILTLPSPKWVKTHDKVSE</sequence>
<dbReference type="InterPro" id="IPR004358">
    <property type="entry name" value="Sig_transdc_His_kin-like_C"/>
</dbReference>
<comment type="catalytic activity">
    <reaction evidence="1">
        <text>ATP + protein L-histidine = ADP + protein N-phospho-L-histidine.</text>
        <dbReference type="EC" id="2.7.13.3"/>
    </reaction>
</comment>
<dbReference type="GO" id="GO:0005524">
    <property type="term" value="F:ATP binding"/>
    <property type="evidence" value="ECO:0007669"/>
    <property type="project" value="UniProtKB-KW"/>
</dbReference>
<comment type="caution">
    <text evidence="14">The sequence shown here is derived from an EMBL/GenBank/DDBJ whole genome shotgun (WGS) entry which is preliminary data.</text>
</comment>
<keyword evidence="14" id="KW-0067">ATP-binding</keyword>
<evidence type="ECO:0000256" key="10">
    <source>
        <dbReference type="ARBA" id="ARBA00023136"/>
    </source>
</evidence>
<evidence type="ECO:0000256" key="6">
    <source>
        <dbReference type="ARBA" id="ARBA00022692"/>
    </source>
</evidence>
<dbReference type="Proteomes" id="UP001589758">
    <property type="component" value="Unassembled WGS sequence"/>
</dbReference>
<keyword evidence="5" id="KW-0808">Transferase</keyword>
<keyword evidence="6 11" id="KW-0812">Transmembrane</keyword>
<dbReference type="InterPro" id="IPR050428">
    <property type="entry name" value="TCS_sensor_his_kinase"/>
</dbReference>
<protein>
    <recommendedName>
        <fullName evidence="3">histidine kinase</fullName>
        <ecNumber evidence="3">2.7.13.3</ecNumber>
    </recommendedName>
</protein>
<dbReference type="InterPro" id="IPR003660">
    <property type="entry name" value="HAMP_dom"/>
</dbReference>
<evidence type="ECO:0000259" key="12">
    <source>
        <dbReference type="PROSITE" id="PS50109"/>
    </source>
</evidence>
<dbReference type="EC" id="2.7.13.3" evidence="3"/>
<dbReference type="Gene3D" id="6.10.340.10">
    <property type="match status" value="1"/>
</dbReference>
<accession>A0ABV6CC41</accession>
<evidence type="ECO:0000256" key="1">
    <source>
        <dbReference type="ARBA" id="ARBA00000085"/>
    </source>
</evidence>
<proteinExistence type="predicted"/>
<keyword evidence="9" id="KW-0902">Two-component regulatory system</keyword>
<evidence type="ECO:0000256" key="11">
    <source>
        <dbReference type="SAM" id="Phobius"/>
    </source>
</evidence>
<evidence type="ECO:0000259" key="13">
    <source>
        <dbReference type="PROSITE" id="PS50885"/>
    </source>
</evidence>
<feature type="domain" description="Histidine kinase" evidence="12">
    <location>
        <begin position="275"/>
        <end position="519"/>
    </location>
</feature>
<dbReference type="Pfam" id="PF02518">
    <property type="entry name" value="HATPase_c"/>
    <property type="match status" value="1"/>
</dbReference>
<dbReference type="Gene3D" id="3.30.565.10">
    <property type="entry name" value="Histidine kinase-like ATPase, C-terminal domain"/>
    <property type="match status" value="1"/>
</dbReference>
<evidence type="ECO:0000256" key="5">
    <source>
        <dbReference type="ARBA" id="ARBA00022679"/>
    </source>
</evidence>
<dbReference type="InterPro" id="IPR005467">
    <property type="entry name" value="His_kinase_dom"/>
</dbReference>
<dbReference type="PROSITE" id="PS50885">
    <property type="entry name" value="HAMP"/>
    <property type="match status" value="1"/>
</dbReference>
<evidence type="ECO:0000313" key="15">
    <source>
        <dbReference type="Proteomes" id="UP001589758"/>
    </source>
</evidence>
<keyword evidence="10 11" id="KW-0472">Membrane</keyword>
<evidence type="ECO:0000313" key="14">
    <source>
        <dbReference type="EMBL" id="MFC0180540.1"/>
    </source>
</evidence>
<dbReference type="RefSeq" id="WP_385877661.1">
    <property type="nucleotide sequence ID" value="NZ_JBHLXE010000105.1"/>
</dbReference>
<dbReference type="InterPro" id="IPR036890">
    <property type="entry name" value="HATPase_C_sf"/>
</dbReference>
<evidence type="ECO:0000256" key="2">
    <source>
        <dbReference type="ARBA" id="ARBA00004370"/>
    </source>
</evidence>
<evidence type="ECO:0000256" key="4">
    <source>
        <dbReference type="ARBA" id="ARBA00022553"/>
    </source>
</evidence>
<evidence type="ECO:0000256" key="8">
    <source>
        <dbReference type="ARBA" id="ARBA00022989"/>
    </source>
</evidence>
<dbReference type="SUPFAM" id="SSF55874">
    <property type="entry name" value="ATPase domain of HSP90 chaperone/DNA topoisomerase II/histidine kinase"/>
    <property type="match status" value="1"/>
</dbReference>
<feature type="domain" description="HAMP" evidence="13">
    <location>
        <begin position="216"/>
        <end position="267"/>
    </location>
</feature>
<evidence type="ECO:0000256" key="7">
    <source>
        <dbReference type="ARBA" id="ARBA00022777"/>
    </source>
</evidence>
<comment type="subcellular location">
    <subcellularLocation>
        <location evidence="2">Membrane</location>
    </subcellularLocation>
</comment>
<dbReference type="PROSITE" id="PS50109">
    <property type="entry name" value="HIS_KIN"/>
    <property type="match status" value="1"/>
</dbReference>
<gene>
    <name evidence="14" type="ORF">ACFFIT_10685</name>
</gene>
<keyword evidence="4" id="KW-0597">Phosphoprotein</keyword>